<dbReference type="InterPro" id="IPR009644">
    <property type="entry name" value="FKTN/MNN4/W02B3.4-1"/>
</dbReference>
<sequence>MRFSALGLLGLSGVLSATAVPLVHGEEQDWNLKREESAQEPNFLSLRPSLAHQYDSDNNIPKEKHFVESSFHYHYDGRFANETLPDEKVAPYLSNLIQTYLATMDSIGAETWIMHGTLLSWWWNMKIFPWDNDLDVQISEPTIHFLAEYYNFTDHHFEIPGVEGGRTYLLEINPYYVVKSTLDKLNVIDGRWIDKSSGLFIDITAVRPDDAKRQRGHLEALMCKDKHHYEESDIFPLRESYFEGVPVKIPYAYTELLAEEYGSSSMTKTLFKDHHFNDKTKVWDRISSKVKRMFRRGWGGDDIPKRSPGTEPVIRMDAV</sequence>
<dbReference type="GO" id="GO:0016020">
    <property type="term" value="C:membrane"/>
    <property type="evidence" value="ECO:0007669"/>
    <property type="project" value="UniProtKB-SubCell"/>
</dbReference>
<dbReference type="Proteomes" id="UP001149165">
    <property type="component" value="Unassembled WGS sequence"/>
</dbReference>
<gene>
    <name evidence="7" type="ORF">N7456_003166</name>
</gene>
<protein>
    <recommendedName>
        <fullName evidence="6">LicD/FKTN/FKRP nucleotidyltransferase domain-containing protein</fullName>
    </recommendedName>
</protein>
<evidence type="ECO:0000256" key="3">
    <source>
        <dbReference type="ARBA" id="ARBA00022989"/>
    </source>
</evidence>
<feature type="domain" description="LicD/FKTN/FKRP nucleotidyltransferase" evidence="6">
    <location>
        <begin position="110"/>
        <end position="210"/>
    </location>
</feature>
<evidence type="ECO:0000256" key="4">
    <source>
        <dbReference type="ARBA" id="ARBA00023136"/>
    </source>
</evidence>
<dbReference type="EMBL" id="JAPQKH010000003">
    <property type="protein sequence ID" value="KAJ5106491.1"/>
    <property type="molecule type" value="Genomic_DNA"/>
</dbReference>
<evidence type="ECO:0000256" key="2">
    <source>
        <dbReference type="ARBA" id="ARBA00022692"/>
    </source>
</evidence>
<dbReference type="AlphaFoldDB" id="A0A9W9FU39"/>
<dbReference type="InterPro" id="IPR007074">
    <property type="entry name" value="LicD/FKTN/FKRP_NTP_transf"/>
</dbReference>
<evidence type="ECO:0000256" key="5">
    <source>
        <dbReference type="SAM" id="SignalP"/>
    </source>
</evidence>
<keyword evidence="4" id="KW-0472">Membrane</keyword>
<keyword evidence="2" id="KW-0812">Transmembrane</keyword>
<comment type="caution">
    <text evidence="7">The sequence shown here is derived from an EMBL/GenBank/DDBJ whole genome shotgun (WGS) entry which is preliminary data.</text>
</comment>
<accession>A0A9W9FU39</accession>
<evidence type="ECO:0000313" key="8">
    <source>
        <dbReference type="Proteomes" id="UP001149165"/>
    </source>
</evidence>
<evidence type="ECO:0000256" key="1">
    <source>
        <dbReference type="ARBA" id="ARBA00004167"/>
    </source>
</evidence>
<name>A0A9W9FU39_9EURO</name>
<evidence type="ECO:0000259" key="6">
    <source>
        <dbReference type="Pfam" id="PF04991"/>
    </source>
</evidence>
<organism evidence="7 8">
    <name type="scientific">Penicillium angulare</name>
    <dbReference type="NCBI Taxonomy" id="116970"/>
    <lineage>
        <taxon>Eukaryota</taxon>
        <taxon>Fungi</taxon>
        <taxon>Dikarya</taxon>
        <taxon>Ascomycota</taxon>
        <taxon>Pezizomycotina</taxon>
        <taxon>Eurotiomycetes</taxon>
        <taxon>Eurotiomycetidae</taxon>
        <taxon>Eurotiales</taxon>
        <taxon>Aspergillaceae</taxon>
        <taxon>Penicillium</taxon>
    </lineage>
</organism>
<feature type="domain" description="LicD/FKTN/FKRP nucleotidyltransferase" evidence="6">
    <location>
        <begin position="222"/>
        <end position="262"/>
    </location>
</feature>
<comment type="subcellular location">
    <subcellularLocation>
        <location evidence="1">Membrane</location>
        <topology evidence="1">Single-pass membrane protein</topology>
    </subcellularLocation>
</comment>
<dbReference type="GO" id="GO:0009100">
    <property type="term" value="P:glycoprotein metabolic process"/>
    <property type="evidence" value="ECO:0007669"/>
    <property type="project" value="UniProtKB-ARBA"/>
</dbReference>
<reference evidence="7" key="1">
    <citation type="submission" date="2022-11" db="EMBL/GenBank/DDBJ databases">
        <authorList>
            <person name="Petersen C."/>
        </authorList>
    </citation>
    <scope>NUCLEOTIDE SEQUENCE</scope>
    <source>
        <strain evidence="7">IBT 30069</strain>
    </source>
</reference>
<dbReference type="PANTHER" id="PTHR15407:SF32">
    <property type="entry name" value="PROTEIN (MNN4), PUTATIVE (AFU_ORTHOLOGUE AFUA_1G03790)-RELATED"/>
    <property type="match status" value="1"/>
</dbReference>
<dbReference type="PANTHER" id="PTHR15407">
    <property type="entry name" value="FUKUTIN-RELATED"/>
    <property type="match status" value="1"/>
</dbReference>
<feature type="chain" id="PRO_5040818419" description="LicD/FKTN/FKRP nucleotidyltransferase domain-containing protein" evidence="5">
    <location>
        <begin position="26"/>
        <end position="319"/>
    </location>
</feature>
<evidence type="ECO:0000313" key="7">
    <source>
        <dbReference type="EMBL" id="KAJ5106491.1"/>
    </source>
</evidence>
<feature type="signal peptide" evidence="5">
    <location>
        <begin position="1"/>
        <end position="25"/>
    </location>
</feature>
<reference evidence="7" key="2">
    <citation type="journal article" date="2023" name="IMA Fungus">
        <title>Comparative genomic study of the Penicillium genus elucidates a diverse pangenome and 15 lateral gene transfer events.</title>
        <authorList>
            <person name="Petersen C."/>
            <person name="Sorensen T."/>
            <person name="Nielsen M.R."/>
            <person name="Sondergaard T.E."/>
            <person name="Sorensen J.L."/>
            <person name="Fitzpatrick D.A."/>
            <person name="Frisvad J.C."/>
            <person name="Nielsen K.L."/>
        </authorList>
    </citation>
    <scope>NUCLEOTIDE SEQUENCE</scope>
    <source>
        <strain evidence="7">IBT 30069</strain>
    </source>
</reference>
<dbReference type="OrthoDB" id="444255at2759"/>
<keyword evidence="8" id="KW-1185">Reference proteome</keyword>
<keyword evidence="3" id="KW-1133">Transmembrane helix</keyword>
<proteinExistence type="predicted"/>
<keyword evidence="5" id="KW-0732">Signal</keyword>
<dbReference type="Pfam" id="PF04991">
    <property type="entry name" value="LicD"/>
    <property type="match status" value="2"/>
</dbReference>